<dbReference type="Proteomes" id="UP000061362">
    <property type="component" value="Chromosome"/>
</dbReference>
<evidence type="ECO:0000313" key="5">
    <source>
        <dbReference type="EMBL" id="AKV77936.1"/>
    </source>
</evidence>
<evidence type="ECO:0000313" key="10">
    <source>
        <dbReference type="Proteomes" id="UP000061362"/>
    </source>
</evidence>
<accession>A0A088E2C0</accession>
<dbReference type="Proteomes" id="UP000056255">
    <property type="component" value="Chromosome"/>
</dbReference>
<feature type="transmembrane region" description="Helical" evidence="1">
    <location>
        <begin position="101"/>
        <end position="119"/>
    </location>
</feature>
<evidence type="ECO:0000313" key="4">
    <source>
        <dbReference type="EMBL" id="AKV75690.1"/>
    </source>
</evidence>
<evidence type="ECO:0000313" key="9">
    <source>
        <dbReference type="Proteomes" id="UP000056255"/>
    </source>
</evidence>
<protein>
    <recommendedName>
        <fullName evidence="14">DUF996 domain-containing protein</fullName>
    </recommendedName>
</protein>
<feature type="transmembrane region" description="Helical" evidence="1">
    <location>
        <begin position="139"/>
        <end position="172"/>
    </location>
</feature>
<dbReference type="RefSeq" id="WP_011921427.1">
    <property type="nucleotide sequence ID" value="NZ_AP019770.1"/>
</dbReference>
<evidence type="ECO:0000313" key="13">
    <source>
        <dbReference type="Proteomes" id="UP000068832"/>
    </source>
</evidence>
<reference evidence="10 11" key="2">
    <citation type="journal article" date="2015" name="Genome Announc.">
        <title>Complete Genome Sequences of Evolved Arsenate-Resistant Metallosphaera sedula Strains.</title>
        <authorList>
            <person name="Ai C."/>
            <person name="McCarthy S."/>
            <person name="Schackwitz W."/>
            <person name="Martin J."/>
            <person name="Lipzen A."/>
            <person name="Blum P."/>
        </authorList>
    </citation>
    <scope>NUCLEOTIDE SEQUENCE [LARGE SCALE GENOMIC DNA]</scope>
    <source>
        <strain evidence="5 11">ARS120-1</strain>
        <strain evidence="6 10">ARS120-2</strain>
        <strain evidence="3 13">ARS50-1</strain>
        <strain evidence="4 12">ARS50-2</strain>
    </source>
</reference>
<dbReference type="GeneID" id="91754727"/>
<proteinExistence type="predicted"/>
<evidence type="ECO:0000256" key="1">
    <source>
        <dbReference type="SAM" id="Phobius"/>
    </source>
</evidence>
<dbReference type="AlphaFoldDB" id="A0A088E2C0"/>
<reference evidence="2 8" key="1">
    <citation type="journal article" date="2014" name="J. Bacteriol.">
        <title>Role of an Archaeal PitA Transporter in the Copper and Arsenic Resistance of Metallosphaera sedula, an Extreme Thermoacidophile.</title>
        <authorList>
            <person name="McCarthy S."/>
            <person name="Ai C."/>
            <person name="Wheaton G."/>
            <person name="Tevatia R."/>
            <person name="Eckrich V."/>
            <person name="Kelly R."/>
            <person name="Blum P."/>
        </authorList>
    </citation>
    <scope>NUCLEOTIDE SEQUENCE [LARGE SCALE GENOMIC DNA]</scope>
    <source>
        <strain evidence="2 8">CuR1</strain>
    </source>
</reference>
<keyword evidence="1" id="KW-0472">Membrane</keyword>
<dbReference type="Proteomes" id="UP000029084">
    <property type="component" value="Chromosome"/>
</dbReference>
<evidence type="ECO:0000313" key="2">
    <source>
        <dbReference type="EMBL" id="AIM26446.1"/>
    </source>
</evidence>
<dbReference type="Proteomes" id="UP000068832">
    <property type="component" value="Chromosome"/>
</dbReference>
<evidence type="ECO:0000313" key="3">
    <source>
        <dbReference type="EMBL" id="AKV73447.1"/>
    </source>
</evidence>
<dbReference type="Proteomes" id="UP000062475">
    <property type="component" value="Chromosome"/>
</dbReference>
<dbReference type="EMBL" id="CP012174">
    <property type="protein sequence ID" value="AKV77936.1"/>
    <property type="molecule type" value="Genomic_DNA"/>
</dbReference>
<sequence precursor="true">MPKKPKLNVTLYDGIRRGSLALILFATFLGMSVESASSSLYFLPLIISYVMLFLFGWLNRKSFSSLGEKFNLSVRLYPILMVGLVLGFVSSVLVEIRIDQQIFSIIEFVGILLILSYLFEYSLEMVRLSDDFGSKGLKIASGILAISIPIYLIIGAIPFAILVTAGGMYAYVEMTKIVNLYKRDA</sequence>
<gene>
    <name evidence="2" type="ORF">HA72_0282</name>
    <name evidence="3" type="ORF">MsedA_0293</name>
    <name evidence="4" type="ORF">MsedB_0293</name>
    <name evidence="5" type="ORF">MsedC_0292</name>
    <name evidence="6" type="ORF">MsedD_0293</name>
    <name evidence="7" type="ORF">MsedE_0293</name>
</gene>
<evidence type="ECO:0000313" key="6">
    <source>
        <dbReference type="EMBL" id="AKV80181.1"/>
    </source>
</evidence>
<feature type="transmembrane region" description="Helical" evidence="1">
    <location>
        <begin position="15"/>
        <end position="33"/>
    </location>
</feature>
<dbReference type="OMA" id="VLVEIRI"/>
<evidence type="ECO:0000313" key="11">
    <source>
        <dbReference type="Proteomes" id="UP000062398"/>
    </source>
</evidence>
<dbReference type="EMBL" id="CP012175">
    <property type="protein sequence ID" value="AKV80181.1"/>
    <property type="molecule type" value="Genomic_DNA"/>
</dbReference>
<feature type="transmembrane region" description="Helical" evidence="1">
    <location>
        <begin position="40"/>
        <end position="57"/>
    </location>
</feature>
<dbReference type="Proteomes" id="UP000062398">
    <property type="component" value="Chromosome"/>
</dbReference>
<organism evidence="2 8">
    <name type="scientific">Metallosphaera sedula</name>
    <dbReference type="NCBI Taxonomy" id="43687"/>
    <lineage>
        <taxon>Archaea</taxon>
        <taxon>Thermoproteota</taxon>
        <taxon>Thermoprotei</taxon>
        <taxon>Sulfolobales</taxon>
        <taxon>Sulfolobaceae</taxon>
        <taxon>Metallosphaera</taxon>
    </lineage>
</organism>
<keyword evidence="1" id="KW-0812">Transmembrane</keyword>
<evidence type="ECO:0000313" key="7">
    <source>
        <dbReference type="EMBL" id="AKV82423.1"/>
    </source>
</evidence>
<dbReference type="EMBL" id="CP012172">
    <property type="protein sequence ID" value="AKV73447.1"/>
    <property type="molecule type" value="Genomic_DNA"/>
</dbReference>
<keyword evidence="1" id="KW-1133">Transmembrane helix</keyword>
<evidence type="ECO:0008006" key="14">
    <source>
        <dbReference type="Google" id="ProtNLM"/>
    </source>
</evidence>
<dbReference type="EMBL" id="CP012173">
    <property type="protein sequence ID" value="AKV75690.1"/>
    <property type="molecule type" value="Genomic_DNA"/>
</dbReference>
<evidence type="ECO:0000313" key="8">
    <source>
        <dbReference type="Proteomes" id="UP000029084"/>
    </source>
</evidence>
<dbReference type="EMBL" id="CP008822">
    <property type="protein sequence ID" value="AIM26446.1"/>
    <property type="molecule type" value="Genomic_DNA"/>
</dbReference>
<dbReference type="OrthoDB" id="34526at2157"/>
<reference evidence="7 9" key="3">
    <citation type="submission" date="2015-07" db="EMBL/GenBank/DDBJ databases">
        <title>Physiological, transcriptional responses and genome re-sequencing of acid resistant extremely thermoacidophilic Metallosphaera sedula SARC-M1.</title>
        <authorList>
            <person name="Ai C."/>
            <person name="McCarthy S."/>
            <person name="Eckrich V."/>
            <person name="Rudrappa D."/>
            <person name="Qiu G."/>
            <person name="Blum P."/>
        </authorList>
    </citation>
    <scope>NUCLEOTIDE SEQUENCE [LARGE SCALE GENOMIC DNA]</scope>
    <source>
        <strain evidence="7 9">SARC-M1</strain>
    </source>
</reference>
<evidence type="ECO:0000313" key="12">
    <source>
        <dbReference type="Proteomes" id="UP000062475"/>
    </source>
</evidence>
<dbReference type="PATRIC" id="fig|43687.5.peg.287"/>
<feature type="transmembrane region" description="Helical" evidence="1">
    <location>
        <begin position="77"/>
        <end position="94"/>
    </location>
</feature>
<name>A0A088E2C0_9CREN</name>
<dbReference type="EMBL" id="CP012176">
    <property type="protein sequence ID" value="AKV82423.1"/>
    <property type="molecule type" value="Genomic_DNA"/>
</dbReference>